<gene>
    <name evidence="1" type="ORF">SMN809_LOCUS54874</name>
</gene>
<dbReference type="Proteomes" id="UP000676336">
    <property type="component" value="Unassembled WGS sequence"/>
</dbReference>
<reference evidence="1" key="1">
    <citation type="submission" date="2021-02" db="EMBL/GenBank/DDBJ databases">
        <authorList>
            <person name="Nowell W R."/>
        </authorList>
    </citation>
    <scope>NUCLEOTIDE SEQUENCE</scope>
</reference>
<name>A0A8S3DDH9_9BILA</name>
<comment type="caution">
    <text evidence="1">The sequence shown here is derived from an EMBL/GenBank/DDBJ whole genome shotgun (WGS) entry which is preliminary data.</text>
</comment>
<accession>A0A8S3DDH9</accession>
<organism evidence="1 2">
    <name type="scientific">Rotaria magnacalcarata</name>
    <dbReference type="NCBI Taxonomy" id="392030"/>
    <lineage>
        <taxon>Eukaryota</taxon>
        <taxon>Metazoa</taxon>
        <taxon>Spiralia</taxon>
        <taxon>Gnathifera</taxon>
        <taxon>Rotifera</taxon>
        <taxon>Eurotatoria</taxon>
        <taxon>Bdelloidea</taxon>
        <taxon>Philodinida</taxon>
        <taxon>Philodinidae</taxon>
        <taxon>Rotaria</taxon>
    </lineage>
</organism>
<proteinExistence type="predicted"/>
<sequence>SLGYTAFDYILDIDEWLSSEKFDEETKACFRAYKYKDIRTLIYTVSSKLDQFDARITANHNIHLQKAYQKFSYEINKTEQ</sequence>
<evidence type="ECO:0000313" key="1">
    <source>
        <dbReference type="EMBL" id="CAF4965780.1"/>
    </source>
</evidence>
<evidence type="ECO:0000313" key="2">
    <source>
        <dbReference type="Proteomes" id="UP000676336"/>
    </source>
</evidence>
<feature type="non-terminal residue" evidence="1">
    <location>
        <position position="80"/>
    </location>
</feature>
<dbReference type="AlphaFoldDB" id="A0A8S3DDH9"/>
<feature type="non-terminal residue" evidence="1">
    <location>
        <position position="1"/>
    </location>
</feature>
<protein>
    <submittedName>
        <fullName evidence="1">Uncharacterized protein</fullName>
    </submittedName>
</protein>
<dbReference type="EMBL" id="CAJOBI010192455">
    <property type="protein sequence ID" value="CAF4965780.1"/>
    <property type="molecule type" value="Genomic_DNA"/>
</dbReference>